<feature type="region of interest" description="Disordered" evidence="1">
    <location>
        <begin position="1"/>
        <end position="53"/>
    </location>
</feature>
<accession>A0A388K009</accession>
<dbReference type="AlphaFoldDB" id="A0A388K009"/>
<sequence>MLAPNPGSHEGSHEGAKLAPNPGSHEGSHEGAKLAPNPGSHEGSHEGAGGTIALRASMKSLEDEGRRLLTRAGHEVLRLIKNESWGIEDDQIPS</sequence>
<dbReference type="Gramene" id="GBG63389">
    <property type="protein sequence ID" value="GBG63389"/>
    <property type="gene ID" value="CBR_g38011"/>
</dbReference>
<evidence type="ECO:0000313" key="2">
    <source>
        <dbReference type="EMBL" id="GBG63389.1"/>
    </source>
</evidence>
<comment type="caution">
    <text evidence="2">The sequence shown here is derived from an EMBL/GenBank/DDBJ whole genome shotgun (WGS) entry which is preliminary data.</text>
</comment>
<evidence type="ECO:0000256" key="1">
    <source>
        <dbReference type="SAM" id="MobiDB-lite"/>
    </source>
</evidence>
<gene>
    <name evidence="2" type="ORF">CBR_g38011</name>
</gene>
<protein>
    <submittedName>
        <fullName evidence="2">Uncharacterized protein</fullName>
    </submittedName>
</protein>
<reference evidence="2 3" key="1">
    <citation type="journal article" date="2018" name="Cell">
        <title>The Chara Genome: Secondary Complexity and Implications for Plant Terrestrialization.</title>
        <authorList>
            <person name="Nishiyama T."/>
            <person name="Sakayama H."/>
            <person name="Vries J.D."/>
            <person name="Buschmann H."/>
            <person name="Saint-Marcoux D."/>
            <person name="Ullrich K.K."/>
            <person name="Haas F.B."/>
            <person name="Vanderstraeten L."/>
            <person name="Becker D."/>
            <person name="Lang D."/>
            <person name="Vosolsobe S."/>
            <person name="Rombauts S."/>
            <person name="Wilhelmsson P.K.I."/>
            <person name="Janitza P."/>
            <person name="Kern R."/>
            <person name="Heyl A."/>
            <person name="Rumpler F."/>
            <person name="Villalobos L.I.A.C."/>
            <person name="Clay J.M."/>
            <person name="Skokan R."/>
            <person name="Toyoda A."/>
            <person name="Suzuki Y."/>
            <person name="Kagoshima H."/>
            <person name="Schijlen E."/>
            <person name="Tajeshwar N."/>
            <person name="Catarino B."/>
            <person name="Hetherington A.J."/>
            <person name="Saltykova A."/>
            <person name="Bonnot C."/>
            <person name="Breuninger H."/>
            <person name="Symeonidi A."/>
            <person name="Radhakrishnan G.V."/>
            <person name="Van Nieuwerburgh F."/>
            <person name="Deforce D."/>
            <person name="Chang C."/>
            <person name="Karol K.G."/>
            <person name="Hedrich R."/>
            <person name="Ulvskov P."/>
            <person name="Glockner G."/>
            <person name="Delwiche C.F."/>
            <person name="Petrasek J."/>
            <person name="Van de Peer Y."/>
            <person name="Friml J."/>
            <person name="Beilby M."/>
            <person name="Dolan L."/>
            <person name="Kohara Y."/>
            <person name="Sugano S."/>
            <person name="Fujiyama A."/>
            <person name="Delaux P.-M."/>
            <person name="Quint M."/>
            <person name="TheiBen G."/>
            <person name="Hagemann M."/>
            <person name="Harholt J."/>
            <person name="Dunand C."/>
            <person name="Zachgo S."/>
            <person name="Langdale J."/>
            <person name="Maumus F."/>
            <person name="Straeten D.V.D."/>
            <person name="Gould S.B."/>
            <person name="Rensing S.A."/>
        </authorList>
    </citation>
    <scope>NUCLEOTIDE SEQUENCE [LARGE SCALE GENOMIC DNA]</scope>
    <source>
        <strain evidence="2 3">S276</strain>
    </source>
</reference>
<dbReference type="Proteomes" id="UP000265515">
    <property type="component" value="Unassembled WGS sequence"/>
</dbReference>
<proteinExistence type="predicted"/>
<dbReference type="EMBL" id="BFEA01000039">
    <property type="protein sequence ID" value="GBG63389.1"/>
    <property type="molecule type" value="Genomic_DNA"/>
</dbReference>
<name>A0A388K009_CHABU</name>
<evidence type="ECO:0000313" key="3">
    <source>
        <dbReference type="Proteomes" id="UP000265515"/>
    </source>
</evidence>
<keyword evidence="3" id="KW-1185">Reference proteome</keyword>
<organism evidence="2 3">
    <name type="scientific">Chara braunii</name>
    <name type="common">Braun's stonewort</name>
    <dbReference type="NCBI Taxonomy" id="69332"/>
    <lineage>
        <taxon>Eukaryota</taxon>
        <taxon>Viridiplantae</taxon>
        <taxon>Streptophyta</taxon>
        <taxon>Charophyceae</taxon>
        <taxon>Charales</taxon>
        <taxon>Characeae</taxon>
        <taxon>Chara</taxon>
    </lineage>
</organism>